<feature type="binding site" evidence="6">
    <location>
        <begin position="119"/>
        <end position="121"/>
    </location>
    <ligand>
        <name>(6S)-5,6,7,8-tetrahydrofolate</name>
        <dbReference type="ChEBI" id="CHEBI:57453"/>
    </ligand>
</feature>
<dbReference type="InterPro" id="IPR015422">
    <property type="entry name" value="PyrdxlP-dep_Trfase_small"/>
</dbReference>
<dbReference type="Gene3D" id="3.40.640.10">
    <property type="entry name" value="Type I PLP-dependent aspartate aminotransferase-like (Major domain)"/>
    <property type="match status" value="1"/>
</dbReference>
<organism evidence="8 9">
    <name type="scientific">Mesonia maritima</name>
    <dbReference type="NCBI Taxonomy" id="1793873"/>
    <lineage>
        <taxon>Bacteria</taxon>
        <taxon>Pseudomonadati</taxon>
        <taxon>Bacteroidota</taxon>
        <taxon>Flavobacteriia</taxon>
        <taxon>Flavobacteriales</taxon>
        <taxon>Flavobacteriaceae</taxon>
        <taxon>Mesonia</taxon>
    </lineage>
</organism>
<dbReference type="NCBIfam" id="NF000586">
    <property type="entry name" value="PRK00011.1"/>
    <property type="match status" value="1"/>
</dbReference>
<reference evidence="8 9" key="1">
    <citation type="submission" date="2023-07" db="EMBL/GenBank/DDBJ databases">
        <title>Genomic Encyclopedia of Type Strains, Phase IV (KMG-IV): sequencing the most valuable type-strain genomes for metagenomic binning, comparative biology and taxonomic classification.</title>
        <authorList>
            <person name="Goeker M."/>
        </authorList>
    </citation>
    <scope>NUCLEOTIDE SEQUENCE [LARGE SCALE GENOMIC DNA]</scope>
    <source>
        <strain evidence="8 9">DSM 102814</strain>
    </source>
</reference>
<evidence type="ECO:0000256" key="3">
    <source>
        <dbReference type="ARBA" id="ARBA00022563"/>
    </source>
</evidence>
<accession>A0ABU1KAC4</accession>
<evidence type="ECO:0000256" key="4">
    <source>
        <dbReference type="ARBA" id="ARBA00022679"/>
    </source>
</evidence>
<dbReference type="InterPro" id="IPR001085">
    <property type="entry name" value="Ser_HO-MeTrfase"/>
</dbReference>
<dbReference type="InterPro" id="IPR039429">
    <property type="entry name" value="SHMT-like_dom"/>
</dbReference>
<dbReference type="Gene3D" id="3.90.1150.10">
    <property type="entry name" value="Aspartate Aminotransferase, domain 1"/>
    <property type="match status" value="1"/>
</dbReference>
<dbReference type="EC" id="2.1.2.1" evidence="6"/>
<dbReference type="Pfam" id="PF00464">
    <property type="entry name" value="SHMT"/>
    <property type="match status" value="1"/>
</dbReference>
<evidence type="ECO:0000256" key="2">
    <source>
        <dbReference type="ARBA" id="ARBA00006376"/>
    </source>
</evidence>
<evidence type="ECO:0000256" key="1">
    <source>
        <dbReference type="ARBA" id="ARBA00001933"/>
    </source>
</evidence>
<comment type="function">
    <text evidence="6">Catalyzes the reversible interconversion of serine and glycine with tetrahydrofolate (THF) serving as the one-carbon carrier. This reaction serves as the major source of one-carbon groups required for the biosynthesis of purines, thymidylate, methionine, and other important biomolecules. Also exhibits THF-independent aldolase activity toward beta-hydroxyamino acids, producing glycine and aldehydes, via a retro-aldol mechanism.</text>
</comment>
<feature type="domain" description="Serine hydroxymethyltransferase-like" evidence="7">
    <location>
        <begin position="3"/>
        <end position="393"/>
    </location>
</feature>
<dbReference type="HAMAP" id="MF_00051">
    <property type="entry name" value="SHMT"/>
    <property type="match status" value="1"/>
</dbReference>
<dbReference type="SUPFAM" id="SSF53383">
    <property type="entry name" value="PLP-dependent transferases"/>
    <property type="match status" value="1"/>
</dbReference>
<dbReference type="GO" id="GO:0004372">
    <property type="term" value="F:glycine hydroxymethyltransferase activity"/>
    <property type="evidence" value="ECO:0007669"/>
    <property type="project" value="UniProtKB-EC"/>
</dbReference>
<keyword evidence="6" id="KW-0028">Amino-acid biosynthesis</keyword>
<comment type="caution">
    <text evidence="8">The sequence shown here is derived from an EMBL/GenBank/DDBJ whole genome shotgun (WGS) entry which is preliminary data.</text>
</comment>
<comment type="subcellular location">
    <subcellularLocation>
        <location evidence="6">Cytoplasm</location>
    </subcellularLocation>
</comment>
<keyword evidence="9" id="KW-1185">Reference proteome</keyword>
<name>A0ABU1KAC4_9FLAO</name>
<dbReference type="RefSeq" id="WP_309730595.1">
    <property type="nucleotide sequence ID" value="NZ_JAVDQA010000012.1"/>
</dbReference>
<comment type="similarity">
    <text evidence="2 6">Belongs to the SHMT family.</text>
</comment>
<dbReference type="PIRSF" id="PIRSF000412">
    <property type="entry name" value="SHMT"/>
    <property type="match status" value="1"/>
</dbReference>
<gene>
    <name evidence="6" type="primary">glyA</name>
    <name evidence="8" type="ORF">GGR31_002879</name>
</gene>
<feature type="site" description="Plays an important role in substrate specificity" evidence="6">
    <location>
        <position position="223"/>
    </location>
</feature>
<protein>
    <recommendedName>
        <fullName evidence="6">Serine hydroxymethyltransferase</fullName>
        <shortName evidence="6">SHMT</shortName>
        <shortName evidence="6">Serine methylase</shortName>
        <ecNumber evidence="6">2.1.2.1</ecNumber>
    </recommendedName>
</protein>
<dbReference type="InterPro" id="IPR049943">
    <property type="entry name" value="Ser_HO-MeTrfase-like"/>
</dbReference>
<dbReference type="PROSITE" id="PS00096">
    <property type="entry name" value="SHMT"/>
    <property type="match status" value="1"/>
</dbReference>
<feature type="binding site" evidence="6">
    <location>
        <position position="246"/>
    </location>
    <ligand>
        <name>(6S)-5,6,7,8-tetrahydrofolate</name>
        <dbReference type="ChEBI" id="CHEBI:57453"/>
    </ligand>
</feature>
<dbReference type="EMBL" id="JAVDQA010000012">
    <property type="protein sequence ID" value="MDR6302200.1"/>
    <property type="molecule type" value="Genomic_DNA"/>
</dbReference>
<comment type="subunit">
    <text evidence="6">Homodimer.</text>
</comment>
<comment type="pathway">
    <text evidence="6">Amino-acid biosynthesis; glycine biosynthesis; glycine from L-serine: step 1/1.</text>
</comment>
<dbReference type="PANTHER" id="PTHR11680">
    <property type="entry name" value="SERINE HYDROXYMETHYLTRANSFERASE"/>
    <property type="match status" value="1"/>
</dbReference>
<dbReference type="Proteomes" id="UP001257659">
    <property type="component" value="Unassembled WGS sequence"/>
</dbReference>
<comment type="catalytic activity">
    <reaction evidence="6">
        <text>(6R)-5,10-methylene-5,6,7,8-tetrahydrofolate + glycine + H2O = (6S)-5,6,7,8-tetrahydrofolate + L-serine</text>
        <dbReference type="Rhea" id="RHEA:15481"/>
        <dbReference type="ChEBI" id="CHEBI:15377"/>
        <dbReference type="ChEBI" id="CHEBI:15636"/>
        <dbReference type="ChEBI" id="CHEBI:33384"/>
        <dbReference type="ChEBI" id="CHEBI:57305"/>
        <dbReference type="ChEBI" id="CHEBI:57453"/>
        <dbReference type="EC" id="2.1.2.1"/>
    </reaction>
</comment>
<keyword evidence="3 6" id="KW-0554">One-carbon metabolism</keyword>
<feature type="binding site" evidence="6">
    <location>
        <begin position="363"/>
        <end position="365"/>
    </location>
    <ligand>
        <name>(6S)-5,6,7,8-tetrahydrofolate</name>
        <dbReference type="ChEBI" id="CHEBI:57453"/>
    </ligand>
</feature>
<keyword evidence="6" id="KW-0963">Cytoplasm</keyword>
<feature type="binding site" evidence="6">
    <location>
        <position position="115"/>
    </location>
    <ligand>
        <name>(6S)-5,6,7,8-tetrahydrofolate</name>
        <dbReference type="ChEBI" id="CHEBI:57453"/>
    </ligand>
</feature>
<dbReference type="InterPro" id="IPR015424">
    <property type="entry name" value="PyrdxlP-dep_Trfase"/>
</dbReference>
<keyword evidence="5 6" id="KW-0663">Pyridoxal phosphate</keyword>
<dbReference type="PANTHER" id="PTHR11680:SF35">
    <property type="entry name" value="SERINE HYDROXYMETHYLTRANSFERASE 1"/>
    <property type="match status" value="1"/>
</dbReference>
<dbReference type="CDD" id="cd00378">
    <property type="entry name" value="SHMT"/>
    <property type="match status" value="1"/>
</dbReference>
<keyword evidence="4 6" id="KW-0808">Transferase</keyword>
<dbReference type="InterPro" id="IPR019798">
    <property type="entry name" value="Ser_HO-MeTrfase_PLP_BS"/>
</dbReference>
<evidence type="ECO:0000259" key="7">
    <source>
        <dbReference type="Pfam" id="PF00464"/>
    </source>
</evidence>
<comment type="cofactor">
    <cofactor evidence="1 6">
        <name>pyridoxal 5'-phosphate</name>
        <dbReference type="ChEBI" id="CHEBI:597326"/>
    </cofactor>
</comment>
<evidence type="ECO:0000256" key="6">
    <source>
        <dbReference type="HAMAP-Rule" id="MF_00051"/>
    </source>
</evidence>
<evidence type="ECO:0000313" key="9">
    <source>
        <dbReference type="Proteomes" id="UP001257659"/>
    </source>
</evidence>
<evidence type="ECO:0000313" key="8">
    <source>
        <dbReference type="EMBL" id="MDR6302200.1"/>
    </source>
</evidence>
<proteinExistence type="inferred from homology"/>
<dbReference type="InterPro" id="IPR015421">
    <property type="entry name" value="PyrdxlP-dep_Trfase_major"/>
</dbReference>
<comment type="pathway">
    <text evidence="6">One-carbon metabolism; tetrahydrofolate interconversion.</text>
</comment>
<feature type="modified residue" description="N6-(pyridoxal phosphate)lysine" evidence="6">
    <location>
        <position position="224"/>
    </location>
</feature>
<evidence type="ECO:0000256" key="5">
    <source>
        <dbReference type="ARBA" id="ARBA00022898"/>
    </source>
</evidence>
<sequence length="426" mass="46752">MITNRDTEIFDLINAEKERQTNGLELIASENFVSNQVLEAAGSVLTNKYAEGYPGKRYYGGCEVVDKVEQLAIDRAKELFNAEYVNVQPHSGSQANTAVFSACLKPGDKILGFDLSHGGHLTHGSPVNFSGKLYNPVFYGVDKETGLIDYDHVREMAKKERPKLIIAGASAYSREIDYEKFREIADEVDALLLADMAHPAGLIAKGLLQDPLPHCHMVTTTTHKTIRGPRGGMILIGKDFENPFGEKLKNGKLKKMSTLLNSAVFPGNQGGPLEHIIAAKAVAFGEALTDDFLHYTVQVKKNAKAMAAAFMEKEYDVVSGGTDNHMMLIDLRNKNVTGKEAEETLVKAEITVNKNMVPFDDKSPFVTSGIRVGTAAITTRGLVEADMKTIVDLVDKVITNINDEAIIAETKKQVFELMNDKPLFKS</sequence>